<keyword evidence="1" id="KW-0812">Transmembrane</keyword>
<sequence>MSPQAQHMKKENKTGRKWRKVLLAVIIILLAAGLIFRFFVYDKLVDKAADHVVSSAMASQGYSQEQVSKALDSLDTADRTTVQNIIKNHDDPATIKEAAGYAQTGNKEALKELADEKLTAQEKAELKEIYEKYVNQQNAESGQTA</sequence>
<keyword evidence="1" id="KW-1133">Transmembrane helix</keyword>
<comment type="caution">
    <text evidence="2">The sequence shown here is derived from an EMBL/GenBank/DDBJ whole genome shotgun (WGS) entry which is preliminary data.</text>
</comment>
<protein>
    <submittedName>
        <fullName evidence="2">Uncharacterized protein</fullName>
    </submittedName>
</protein>
<keyword evidence="1" id="KW-0472">Membrane</keyword>
<reference evidence="2" key="1">
    <citation type="submission" date="2019-09" db="EMBL/GenBank/DDBJ databases">
        <title>In-depth cultivation of the pig gut microbiome towards novel bacterial diversity and tailored functional studies.</title>
        <authorList>
            <person name="Wylensek D."/>
            <person name="Hitch T.C.A."/>
            <person name="Clavel T."/>
        </authorList>
    </citation>
    <scope>NUCLEOTIDE SEQUENCE</scope>
    <source>
        <strain evidence="2">RF-744-FAT-WT-3</strain>
    </source>
</reference>
<evidence type="ECO:0000256" key="1">
    <source>
        <dbReference type="SAM" id="Phobius"/>
    </source>
</evidence>
<feature type="transmembrane region" description="Helical" evidence="1">
    <location>
        <begin position="21"/>
        <end position="40"/>
    </location>
</feature>
<dbReference type="RefSeq" id="WP_154572352.1">
    <property type="nucleotide sequence ID" value="NZ_DBEZJY010000042.1"/>
</dbReference>
<organism evidence="2">
    <name type="scientific">Baileyella intestinalis</name>
    <dbReference type="NCBI Taxonomy" id="2606709"/>
    <lineage>
        <taxon>Bacteria</taxon>
        <taxon>Bacillati</taxon>
        <taxon>Bacillota</taxon>
        <taxon>Clostridia</taxon>
        <taxon>Peptostreptococcales</taxon>
        <taxon>Anaerovoracaceae</taxon>
        <taxon>Baileyella</taxon>
    </lineage>
</organism>
<accession>A0A6A8M6C1</accession>
<proteinExistence type="predicted"/>
<gene>
    <name evidence="2" type="ORF">FYJ66_04670</name>
</gene>
<dbReference type="EMBL" id="VUNB01000003">
    <property type="protein sequence ID" value="MST68885.1"/>
    <property type="molecule type" value="Genomic_DNA"/>
</dbReference>
<dbReference type="AlphaFoldDB" id="A0A6A8M6C1"/>
<evidence type="ECO:0000313" key="2">
    <source>
        <dbReference type="EMBL" id="MST68885.1"/>
    </source>
</evidence>
<name>A0A6A8M6C1_9FIRM</name>